<dbReference type="SUPFAM" id="SSF81901">
    <property type="entry name" value="HCP-like"/>
    <property type="match status" value="1"/>
</dbReference>
<dbReference type="InterPro" id="IPR052039">
    <property type="entry name" value="Caspase-related_regulators"/>
</dbReference>
<evidence type="ECO:0000313" key="5">
    <source>
        <dbReference type="Proteomes" id="UP000235116"/>
    </source>
</evidence>
<dbReference type="GO" id="GO:0006508">
    <property type="term" value="P:proteolysis"/>
    <property type="evidence" value="ECO:0007669"/>
    <property type="project" value="InterPro"/>
</dbReference>
<feature type="chain" id="PRO_5014875434" description="Peptidase C14 caspase domain-containing protein" evidence="2">
    <location>
        <begin position="28"/>
        <end position="688"/>
    </location>
</feature>
<proteinExistence type="predicted"/>
<dbReference type="InterPro" id="IPR006597">
    <property type="entry name" value="Sel1-like"/>
</dbReference>
<dbReference type="PROSITE" id="PS51257">
    <property type="entry name" value="PROKAR_LIPOPROTEIN"/>
    <property type="match status" value="1"/>
</dbReference>
<dbReference type="Pfam" id="PF08238">
    <property type="entry name" value="Sel1"/>
    <property type="match status" value="2"/>
</dbReference>
<feature type="coiled-coil region" evidence="1">
    <location>
        <begin position="218"/>
        <end position="310"/>
    </location>
</feature>
<dbReference type="InterPro" id="IPR029030">
    <property type="entry name" value="Caspase-like_dom_sf"/>
</dbReference>
<dbReference type="KEGG" id="kak:Kalk_16515"/>
<dbReference type="RefSeq" id="WP_101895305.1">
    <property type="nucleotide sequence ID" value="NZ_CP022684.1"/>
</dbReference>
<evidence type="ECO:0000256" key="2">
    <source>
        <dbReference type="SAM" id="SignalP"/>
    </source>
</evidence>
<evidence type="ECO:0000259" key="3">
    <source>
        <dbReference type="Pfam" id="PF00656"/>
    </source>
</evidence>
<name>A0A2K9LNU9_9GAMM</name>
<gene>
    <name evidence="4" type="ORF">Kalk_16515</name>
</gene>
<dbReference type="InterPro" id="IPR011990">
    <property type="entry name" value="TPR-like_helical_dom_sf"/>
</dbReference>
<organism evidence="4 5">
    <name type="scientific">Ketobacter alkanivorans</name>
    <dbReference type="NCBI Taxonomy" id="1917421"/>
    <lineage>
        <taxon>Bacteria</taxon>
        <taxon>Pseudomonadati</taxon>
        <taxon>Pseudomonadota</taxon>
        <taxon>Gammaproteobacteria</taxon>
        <taxon>Pseudomonadales</taxon>
        <taxon>Ketobacteraceae</taxon>
        <taxon>Ketobacter</taxon>
    </lineage>
</organism>
<dbReference type="GO" id="GO:0004197">
    <property type="term" value="F:cysteine-type endopeptidase activity"/>
    <property type="evidence" value="ECO:0007669"/>
    <property type="project" value="InterPro"/>
</dbReference>
<evidence type="ECO:0000256" key="1">
    <source>
        <dbReference type="SAM" id="Coils"/>
    </source>
</evidence>
<protein>
    <recommendedName>
        <fullName evidence="3">Peptidase C14 caspase domain-containing protein</fullName>
    </recommendedName>
</protein>
<keyword evidence="1" id="KW-0175">Coiled coil</keyword>
<feature type="domain" description="Peptidase C14 caspase" evidence="3">
    <location>
        <begin position="445"/>
        <end position="667"/>
    </location>
</feature>
<dbReference type="InterPro" id="IPR011600">
    <property type="entry name" value="Pept_C14_caspase"/>
</dbReference>
<keyword evidence="5" id="KW-1185">Reference proteome</keyword>
<dbReference type="PANTHER" id="PTHR22576">
    <property type="entry name" value="MUCOSA ASSOCIATED LYMPHOID TISSUE LYMPHOMA TRANSLOCATION PROTEIN 1/PARACASPASE"/>
    <property type="match status" value="1"/>
</dbReference>
<dbReference type="PANTHER" id="PTHR22576:SF37">
    <property type="entry name" value="MUCOSA-ASSOCIATED LYMPHOID TISSUE LYMPHOMA TRANSLOCATION PROTEIN 1"/>
    <property type="match status" value="1"/>
</dbReference>
<reference evidence="5" key="1">
    <citation type="submission" date="2017-08" db="EMBL/GenBank/DDBJ databases">
        <title>Direct submision.</title>
        <authorList>
            <person name="Kim S.-J."/>
            <person name="Rhee S.-K."/>
        </authorList>
    </citation>
    <scope>NUCLEOTIDE SEQUENCE [LARGE SCALE GENOMIC DNA]</scope>
    <source>
        <strain evidence="5">GI5</strain>
    </source>
</reference>
<dbReference type="SMART" id="SM00671">
    <property type="entry name" value="SEL1"/>
    <property type="match status" value="2"/>
</dbReference>
<sequence length="688" mass="74885">MRAPKRFQVTGTGFCIGFLSVILSACASAPATQPGASAAASEAKNADDLMIIDCLLPGQVKRLGTQTTFLTARRPVKTTASDCEIRGGEYVAFDRADYATALKIWLPVAQSGDAEAQTYVGEIYEKGLGLKPDYQAASIWYEKAAKQNFSRAQINLGNLYEKGLGVAQDKAMALNLYRSAAGLESDDLLYSSTVEVRAVDQKELTRLKDEVAYKSQQLAAAEGQLANVQSELAQRKQALAAAEQTQKSAELALFAQESKDIHQQSQELIKQLRSELQSAQLEVSTQQKQLADASQQLQQISNQMASTNTSLLESETLIASADSMPVIEIIDPPMTLMRGLPTIPVKSNLTEKEIVGKIKAPRGLKSFVVNGKEQTVDEYNLFWVNVPIDGSRKTVKMEAIDDQGNKVSFNFSLVPDQTSTVAAAAQPTEQKGLAVKSGINLGNYHALVIGNNEYREYPALKTAVNDATETAQLLESKFGFKTTILKNATRYEILAALNELRETLTDQDNLLIYYAGHGEIDNKTEKGFWLPVDAEQGNPRNWISNSAISDILNTLKAKHVMVVADSCYAGTLSVAAMPRVDESMPEELQKEWIMAMSQARARTVLTSGGVAPVLDGGGDGHSVFSRAFLETLNSSNGIIEGHSIYREVLSKVKSKARSLNVQQVPEYAPARYAGHEAGEFFFNPGTTI</sequence>
<feature type="signal peptide" evidence="2">
    <location>
        <begin position="1"/>
        <end position="27"/>
    </location>
</feature>
<dbReference type="AlphaFoldDB" id="A0A2K9LNU9"/>
<dbReference type="SUPFAM" id="SSF52129">
    <property type="entry name" value="Caspase-like"/>
    <property type="match status" value="1"/>
</dbReference>
<dbReference type="Gene3D" id="3.40.50.1460">
    <property type="match status" value="1"/>
</dbReference>
<dbReference type="Pfam" id="PF00656">
    <property type="entry name" value="Peptidase_C14"/>
    <property type="match status" value="1"/>
</dbReference>
<dbReference type="EMBL" id="CP022684">
    <property type="protein sequence ID" value="AUM13930.1"/>
    <property type="molecule type" value="Genomic_DNA"/>
</dbReference>
<evidence type="ECO:0000313" key="4">
    <source>
        <dbReference type="EMBL" id="AUM13930.1"/>
    </source>
</evidence>
<dbReference type="OrthoDB" id="9204495at2"/>
<dbReference type="Gene3D" id="1.25.40.10">
    <property type="entry name" value="Tetratricopeptide repeat domain"/>
    <property type="match status" value="1"/>
</dbReference>
<dbReference type="Proteomes" id="UP000235116">
    <property type="component" value="Chromosome"/>
</dbReference>
<keyword evidence="2" id="KW-0732">Signal</keyword>
<accession>A0A2K9LNU9</accession>